<accession>A0A933SBN7</accession>
<feature type="signal peptide" evidence="11">
    <location>
        <begin position="1"/>
        <end position="23"/>
    </location>
</feature>
<dbReference type="Gene3D" id="3.30.1330.60">
    <property type="entry name" value="OmpA-like domain"/>
    <property type="match status" value="1"/>
</dbReference>
<evidence type="ECO:0000259" key="12">
    <source>
        <dbReference type="PROSITE" id="PS51123"/>
    </source>
</evidence>
<dbReference type="SUPFAM" id="SSF103647">
    <property type="entry name" value="TSP type-3 repeat"/>
    <property type="match status" value="2"/>
</dbReference>
<dbReference type="SUPFAM" id="SSF103088">
    <property type="entry name" value="OmpA-like"/>
    <property type="match status" value="1"/>
</dbReference>
<evidence type="ECO:0000256" key="5">
    <source>
        <dbReference type="ARBA" id="ARBA00022729"/>
    </source>
</evidence>
<dbReference type="InterPro" id="IPR050330">
    <property type="entry name" value="Bact_OuterMem_StrucFunc"/>
</dbReference>
<evidence type="ECO:0000256" key="11">
    <source>
        <dbReference type="SAM" id="SignalP"/>
    </source>
</evidence>
<dbReference type="GO" id="GO:0005509">
    <property type="term" value="F:calcium ion binding"/>
    <property type="evidence" value="ECO:0007669"/>
    <property type="project" value="InterPro"/>
</dbReference>
<comment type="subcellular location">
    <subcellularLocation>
        <location evidence="1">Cell outer membrane</location>
        <topology evidence="1">Multi-pass membrane protein</topology>
    </subcellularLocation>
</comment>
<evidence type="ECO:0000256" key="10">
    <source>
        <dbReference type="PROSITE-ProRule" id="PRU00473"/>
    </source>
</evidence>
<dbReference type="InterPro" id="IPR027385">
    <property type="entry name" value="Beta-barrel_OMP"/>
</dbReference>
<dbReference type="GO" id="GO:0009279">
    <property type="term" value="C:cell outer membrane"/>
    <property type="evidence" value="ECO:0007669"/>
    <property type="project" value="UniProtKB-SubCell"/>
</dbReference>
<sequence>MSWWKRFLLPVALVAACVAPARAQLSGHPVEASVGAGIQSFDARDFLQDSPSFTGSLGYRWSDVFTWEASFTGSYAKRDMAGEPAHDWSYSGLDLRWNIRDAGERATPFFLAGLGYGRTLDDVTGHIGRGTPSLGVGFLYNLMGNPRTYLRVQARDIMFRERGALEFSHHIAATAGLQYAFRGKYKDRDLDGVRNWIDMEPSTPIGAKVDAKGVHLDTDRDGVFDGLDKCEGTPQGCKVDAKGCIVDSDGDGVCDGLDQCADTPKGAKVDAKGCPIDTDGDGVFDGLDGCENSTKGAQVDAKGCPTDADGDGVFDGLDQCAATPAGLKVDPNGCPIEVSERETELLDTGTIRLQGIQFDVNKASIKPESFPILDEVAAILQQYPALTIEIGGHTDNTGVKAKNMTLSEARALAVLTYITQKYPMLDASHFSVKGYGPTMPVAPNTTALGKAKNRRVEFKVTNTEALKIEREKRRFVPKDEAAPAGGAK</sequence>
<evidence type="ECO:0000256" key="9">
    <source>
        <dbReference type="ARBA" id="ARBA00023237"/>
    </source>
</evidence>
<dbReference type="InterPro" id="IPR028974">
    <property type="entry name" value="TSP_type-3_rpt"/>
</dbReference>
<dbReference type="Pfam" id="PF02412">
    <property type="entry name" value="TSP_3"/>
    <property type="match status" value="1"/>
</dbReference>
<protein>
    <submittedName>
        <fullName evidence="13">OmpA family protein</fullName>
    </submittedName>
</protein>
<evidence type="ECO:0000313" key="14">
    <source>
        <dbReference type="Proteomes" id="UP000696931"/>
    </source>
</evidence>
<keyword evidence="9" id="KW-0998">Cell outer membrane</keyword>
<dbReference type="PANTHER" id="PTHR30329:SF21">
    <property type="entry name" value="LIPOPROTEIN YIAD-RELATED"/>
    <property type="match status" value="1"/>
</dbReference>
<evidence type="ECO:0000256" key="7">
    <source>
        <dbReference type="ARBA" id="ARBA00023114"/>
    </source>
</evidence>
<proteinExistence type="predicted"/>
<keyword evidence="6" id="KW-0406">Ion transport</keyword>
<dbReference type="Gene3D" id="2.40.160.20">
    <property type="match status" value="1"/>
</dbReference>
<feature type="domain" description="OmpA-like" evidence="12">
    <location>
        <begin position="345"/>
        <end position="464"/>
    </location>
</feature>
<evidence type="ECO:0000256" key="4">
    <source>
        <dbReference type="ARBA" id="ARBA00022692"/>
    </source>
</evidence>
<comment type="caution">
    <text evidence="13">The sequence shown here is derived from an EMBL/GenBank/DDBJ whole genome shotgun (WGS) entry which is preliminary data.</text>
</comment>
<dbReference type="InterPro" id="IPR006664">
    <property type="entry name" value="OMP_bac"/>
</dbReference>
<keyword evidence="2" id="KW-0813">Transport</keyword>
<dbReference type="InterPro" id="IPR036737">
    <property type="entry name" value="OmpA-like_sf"/>
</dbReference>
<dbReference type="InterPro" id="IPR003367">
    <property type="entry name" value="Thrombospondin_3-like_rpt"/>
</dbReference>
<evidence type="ECO:0000256" key="6">
    <source>
        <dbReference type="ARBA" id="ARBA00023065"/>
    </source>
</evidence>
<gene>
    <name evidence="13" type="ORF">HZA61_07775</name>
</gene>
<keyword evidence="8 10" id="KW-0472">Membrane</keyword>
<dbReference type="GO" id="GO:0007155">
    <property type="term" value="P:cell adhesion"/>
    <property type="evidence" value="ECO:0007669"/>
    <property type="project" value="InterPro"/>
</dbReference>
<dbReference type="GO" id="GO:0015288">
    <property type="term" value="F:porin activity"/>
    <property type="evidence" value="ECO:0007669"/>
    <property type="project" value="UniProtKB-KW"/>
</dbReference>
<keyword evidence="4" id="KW-0812">Transmembrane</keyword>
<dbReference type="Proteomes" id="UP000696931">
    <property type="component" value="Unassembled WGS sequence"/>
</dbReference>
<evidence type="ECO:0000313" key="13">
    <source>
        <dbReference type="EMBL" id="MBI5169369.1"/>
    </source>
</evidence>
<dbReference type="EMBL" id="JACRIW010000049">
    <property type="protein sequence ID" value="MBI5169369.1"/>
    <property type="molecule type" value="Genomic_DNA"/>
</dbReference>
<dbReference type="AlphaFoldDB" id="A0A933SBN7"/>
<dbReference type="InterPro" id="IPR006665">
    <property type="entry name" value="OmpA-like"/>
</dbReference>
<dbReference type="Pfam" id="PF13505">
    <property type="entry name" value="OMP_b-brl"/>
    <property type="match status" value="1"/>
</dbReference>
<reference evidence="13" key="1">
    <citation type="submission" date="2020-07" db="EMBL/GenBank/DDBJ databases">
        <title>Huge and variable diversity of episymbiotic CPR bacteria and DPANN archaea in groundwater ecosystems.</title>
        <authorList>
            <person name="He C.Y."/>
            <person name="Keren R."/>
            <person name="Whittaker M."/>
            <person name="Farag I.F."/>
            <person name="Doudna J."/>
            <person name="Cate J.H.D."/>
            <person name="Banfield J.F."/>
        </authorList>
    </citation>
    <scope>NUCLEOTIDE SEQUENCE</scope>
    <source>
        <strain evidence="13">NC_groundwater_1813_Pr3_B-0.1um_71_17</strain>
    </source>
</reference>
<organism evidence="13 14">
    <name type="scientific">Eiseniibacteriota bacterium</name>
    <dbReference type="NCBI Taxonomy" id="2212470"/>
    <lineage>
        <taxon>Bacteria</taxon>
        <taxon>Candidatus Eiseniibacteriota</taxon>
    </lineage>
</organism>
<dbReference type="CDD" id="cd07185">
    <property type="entry name" value="OmpA_C-like"/>
    <property type="match status" value="1"/>
</dbReference>
<dbReference type="Pfam" id="PF00691">
    <property type="entry name" value="OmpA"/>
    <property type="match status" value="1"/>
</dbReference>
<keyword evidence="3" id="KW-1134">Transmembrane beta strand</keyword>
<keyword evidence="5 11" id="KW-0732">Signal</keyword>
<dbReference type="PANTHER" id="PTHR30329">
    <property type="entry name" value="STATOR ELEMENT OF FLAGELLAR MOTOR COMPLEX"/>
    <property type="match status" value="1"/>
</dbReference>
<evidence type="ECO:0000256" key="2">
    <source>
        <dbReference type="ARBA" id="ARBA00022448"/>
    </source>
</evidence>
<dbReference type="PRINTS" id="PR01021">
    <property type="entry name" value="OMPADOMAIN"/>
</dbReference>
<dbReference type="GO" id="GO:0006811">
    <property type="term" value="P:monoatomic ion transport"/>
    <property type="evidence" value="ECO:0007669"/>
    <property type="project" value="UniProtKB-KW"/>
</dbReference>
<dbReference type="GO" id="GO:0046930">
    <property type="term" value="C:pore complex"/>
    <property type="evidence" value="ECO:0007669"/>
    <property type="project" value="UniProtKB-KW"/>
</dbReference>
<feature type="chain" id="PRO_5037089533" evidence="11">
    <location>
        <begin position="24"/>
        <end position="488"/>
    </location>
</feature>
<dbReference type="PROSITE" id="PS51123">
    <property type="entry name" value="OMPA_2"/>
    <property type="match status" value="1"/>
</dbReference>
<evidence type="ECO:0000256" key="1">
    <source>
        <dbReference type="ARBA" id="ARBA00004571"/>
    </source>
</evidence>
<dbReference type="SUPFAM" id="SSF56925">
    <property type="entry name" value="OMPA-like"/>
    <property type="match status" value="1"/>
</dbReference>
<evidence type="ECO:0000256" key="3">
    <source>
        <dbReference type="ARBA" id="ARBA00022452"/>
    </source>
</evidence>
<dbReference type="InterPro" id="IPR011250">
    <property type="entry name" value="OMP/PagP_B-barrel"/>
</dbReference>
<dbReference type="PROSITE" id="PS51257">
    <property type="entry name" value="PROKAR_LIPOPROTEIN"/>
    <property type="match status" value="1"/>
</dbReference>
<name>A0A933SBN7_UNCEI</name>
<keyword evidence="7" id="KW-0626">Porin</keyword>
<evidence type="ECO:0000256" key="8">
    <source>
        <dbReference type="ARBA" id="ARBA00023136"/>
    </source>
</evidence>